<evidence type="ECO:0000313" key="2">
    <source>
        <dbReference type="Proteomes" id="UP001642409"/>
    </source>
</evidence>
<keyword evidence="2" id="KW-1185">Reference proteome</keyword>
<dbReference type="EMBL" id="CAXDID020000079">
    <property type="protein sequence ID" value="CAL6017744.1"/>
    <property type="molecule type" value="Genomic_DNA"/>
</dbReference>
<reference evidence="1 2" key="1">
    <citation type="submission" date="2024-07" db="EMBL/GenBank/DDBJ databases">
        <authorList>
            <person name="Akdeniz Z."/>
        </authorList>
    </citation>
    <scope>NUCLEOTIDE SEQUENCE [LARGE SCALE GENOMIC DNA]</scope>
</reference>
<sequence length="2204" mass="231189">MMTLLSSIICKSLQFNSNPLHAQQLIVNDLQYKYFQKVSSLQATLSNNKLKITQQSGHIFLYTEQVQSTQIHLEMNNVNVFAVFGFTSRSQNISSSTINVSMQFKVVQAALICVQCDIFVFQSNLIFQATGDSVSGVMLFSKTIFKMKNSNVQVRFRSQKSSGLINEIQDQMSNFTLWDVKILCYNSKQSPENGYLASAVRVPTNILTSNTQVCRDANTNRVGFRVGSASQLSPSTEALNCMSICESGSNFVYGICLSDLTLGEYKANNDTYVCVSPFEFNGEACECGKGYSLNVTKCVNVVGQLTNLTSWLTGNVTEIMSQTSQNAALDQKLKQLDTNIAGNSSFLLGELQSDYDTLEAHLELNTSRLNAKIDAQTTTLTAKIQADAADLLANIVQNSSALDARIAGNATALNSRIDSLTTSVSSQVAGIYTNITAVNSSVSTVASDLGSNVSSFNTKIADLNAHLLSNVTAVNSSIADLKTSTTANITQLNASLLSLASQLQTNVSAVNATLLSVNATLSSDISLLNASMLARDANTISNLTAINSTVSTMNAALLSDISSVNANLLSNASDLLSKIVSNSSALDARIAGNATALNSRIDSLTASVSSQVAGIYTNITAVNSSVSTVASDLGSHVSSFNTKIADLNAHLLSNVTAVNSSIADLKTSTTANITQLNASLLSLASQLQTNVSAVNATLLSVNATLSSDISLLNASMLARDANTISNLTAINSTVSTMNAALLSDISSVNANLLSNASDLLSKIVLNSSALDARIAGNTTALNSRIDSLTASVSSQVAGIYTNITAVNSSVSTVASDLGSNVSSFNTKIADLNAHLLSNVTAVNSSIADLKTSTTANITQVNASLLSLTSQLQTNVSAVNATLLSVNATLSSDISLLNASMLARDANTISNLTAINSTVSTMNAALLSDISSVNTNLLSNASDLLSKIISNSSALDGRIAGNATALNSRIDSLTTSVSSQVAGIYTNITAVNSSVSTVASDLGSHVSSFNTKIADLNAHLLSNVTAVNSSIADLKTSTTANITQVNASLLSLTSQLQTNVSAVNATLLSVNATLSSDISLLNASMLARDANAISNLTAINSTVATIIPTINPIIQSINSSMLQKISDLALNISDINNNISLTNTRIDKLIIQLLDVQNQVVDLNQAELEPQFDFVDTTIDMVCNQLTFIQSFDIAAITNSIAASNFSSNVVFGAGVNLNNAFIDVTDSSLSTTLFYLFQSQTYFYNLKIQVGTQVVGSGSIVADQGVQMVNRLTIVSKAASTITVQSGQQLNFLARVTSGASIRSLLVNVNLALASSGSVCLIGTATKALNVRNYQVAGSYYSAQSSCLGILSVNGGQVSLQTVNFSPLRVTFGNFSSYLFASVNQSSMQLQKIVVQVGVSDASANAITSISTTAVTDFAFGGVITYINNSQVDFQISTFRVFAAYNTQFVNNSGQMFGMVNKSNVVSVSQVCYQDSSRFQAASVVVVGIICQVEGVFSFSNSNIVFSLAGDANFQGIGTVAVMTSSCTKAVMIDLNVQVQVAVKTTQYDEGNVSALIGTQAGLNWSVQNLVFNNVQLNRGKNMGAVSGFCDGCVGTIQNVQVINSTLAATGYVVTAAGCIIGQISSSIIGVSSTLLNNITLSPSGTDSCYSGLLLGYLLLSQIQTQKVSVYNSSSVARAQNIQVCSGLIAFVQTSTINVNQIVFSNDTMQVISVPSTTGNLYSGYIASQIVSSTNVLIQNINIFNSTQFANCISGNAQISFIVSNINTNSGVTIQQVQVNNITLKSTSSAGSSLSGVVVSLASSSQIIISQVLTQDVTINGQGSLKSQIGGIIAQLLFSNMTLSNYQAFNQDFYLQTGVGNVSIGSAIGLSQNSNSTIYDCSIEQINYTGKAQEQNMVGGYIGSIISSNLTQSNSVIANSTAFAQSVGGETNVGGFFGLSDFSATIFYNCTVTSISVSSSSTTSRSVLFGGKVETSNCTATSIMIVNSNATTPVSAQPRAGGLFGRVYYSIVNATLIKLENIILEAQGTTYDSYGAGISTSLGYSTLNLVSSTLKNINIRVTSQTNNALASTVLGTHTKSTLNITDVLIDYINIYAGATLSNSGGYNFGTFISVVSASLENSGTDKNYMYLTHFTVGSVQITYSSQTQQIGLMDGKSDATTIYSITDSQSVGLYTVQGTTHANCNLLAYFTDGSGKQYTTRRGC</sequence>
<dbReference type="Proteomes" id="UP001642409">
    <property type="component" value="Unassembled WGS sequence"/>
</dbReference>
<organism evidence="1 2">
    <name type="scientific">Hexamita inflata</name>
    <dbReference type="NCBI Taxonomy" id="28002"/>
    <lineage>
        <taxon>Eukaryota</taxon>
        <taxon>Metamonada</taxon>
        <taxon>Diplomonadida</taxon>
        <taxon>Hexamitidae</taxon>
        <taxon>Hexamitinae</taxon>
        <taxon>Hexamita</taxon>
    </lineage>
</organism>
<evidence type="ECO:0000313" key="1">
    <source>
        <dbReference type="EMBL" id="CAL6017744.1"/>
    </source>
</evidence>
<dbReference type="Gene3D" id="1.20.120.20">
    <property type="entry name" value="Apolipoprotein"/>
    <property type="match status" value="1"/>
</dbReference>
<protein>
    <submittedName>
        <fullName evidence="1">YadA-like_family protein</fullName>
    </submittedName>
</protein>
<gene>
    <name evidence="1" type="ORF">HINF_LOCUS26133</name>
</gene>
<comment type="caution">
    <text evidence="1">The sequence shown here is derived from an EMBL/GenBank/DDBJ whole genome shotgun (WGS) entry which is preliminary data.</text>
</comment>
<name>A0ABP1IK59_9EUKA</name>
<proteinExistence type="predicted"/>
<accession>A0ABP1IK59</accession>